<accession>A0AA35V1V8</accession>
<reference evidence="2" key="1">
    <citation type="submission" date="2023-03" db="EMBL/GenBank/DDBJ databases">
        <authorList>
            <person name="Cleenwerck I."/>
        </authorList>
    </citation>
    <scope>NUCLEOTIDE SEQUENCE</scope>
    <source>
        <strain evidence="2">LMG 32879</strain>
    </source>
</reference>
<comment type="caution">
    <text evidence="2">The sequence shown here is derived from an EMBL/GenBank/DDBJ whole genome shotgun (WGS) entry which is preliminary data.</text>
</comment>
<dbReference type="EMBL" id="CATKSH010000011">
    <property type="protein sequence ID" value="CAI9121124.1"/>
    <property type="molecule type" value="Genomic_DNA"/>
</dbReference>
<comment type="similarity">
    <text evidence="1">Belongs to the RlmJ family.</text>
</comment>
<keyword evidence="1" id="KW-0949">S-adenosyl-L-methionine</keyword>
<evidence type="ECO:0000313" key="2">
    <source>
        <dbReference type="EMBL" id="CAI9121124.1"/>
    </source>
</evidence>
<keyword evidence="1" id="KW-0808">Transferase</keyword>
<comment type="function">
    <text evidence="1">Specifically methylates the adenine in position 2030 of 23S rRNA.</text>
</comment>
<proteinExistence type="inferred from homology"/>
<dbReference type="PANTHER" id="PTHR37426:SF1">
    <property type="entry name" value="RIBOSOMAL RNA LARGE SUBUNIT METHYLTRANSFERASE J"/>
    <property type="match status" value="1"/>
</dbReference>
<gene>
    <name evidence="1 2" type="primary">rlmJ</name>
    <name evidence="2" type="ORF">LMG32879_001970</name>
</gene>
<keyword evidence="1" id="KW-0489">Methyltransferase</keyword>
<dbReference type="AlphaFoldDB" id="A0AA35V1V8"/>
<dbReference type="Proteomes" id="UP001176960">
    <property type="component" value="Unassembled WGS sequence"/>
</dbReference>
<feature type="binding site" evidence="1">
    <location>
        <position position="18"/>
    </location>
    <ligand>
        <name>S-adenosyl-L-methionine</name>
        <dbReference type="ChEBI" id="CHEBI:59789"/>
    </ligand>
</feature>
<feature type="binding site" evidence="1">
    <location>
        <position position="41"/>
    </location>
    <ligand>
        <name>S-adenosyl-L-methionine</name>
        <dbReference type="ChEBI" id="CHEBI:59789"/>
    </ligand>
</feature>
<organism evidence="2 3">
    <name type="scientific">Brytella acorum</name>
    <dbReference type="NCBI Taxonomy" id="2959299"/>
    <lineage>
        <taxon>Bacteria</taxon>
        <taxon>Pseudomonadati</taxon>
        <taxon>Pseudomonadota</taxon>
        <taxon>Alphaproteobacteria</taxon>
        <taxon>Acetobacterales</taxon>
        <taxon>Acetobacteraceae</taxon>
        <taxon>Brytella</taxon>
    </lineage>
</organism>
<feature type="site" description="Interaction with substrate rRNA" evidence="1">
    <location>
        <position position="3"/>
    </location>
</feature>
<protein>
    <recommendedName>
        <fullName evidence="1">Ribosomal RNA large subunit methyltransferase J</fullName>
        <ecNumber evidence="1">2.1.1.266</ecNumber>
    </recommendedName>
    <alternativeName>
        <fullName evidence="1">23S rRNA (adenine(2030)-N6)-methyltransferase</fullName>
    </alternativeName>
    <alternativeName>
        <fullName evidence="1">23S rRNA m6A2030 methyltransferase</fullName>
    </alternativeName>
</protein>
<feature type="active site" description="Proton acceptor" evidence="1">
    <location>
        <position position="159"/>
    </location>
</feature>
<name>A0AA35V1V8_9PROT</name>
<dbReference type="InterPro" id="IPR007473">
    <property type="entry name" value="RlmJ"/>
</dbReference>
<comment type="catalytic activity">
    <reaction evidence="1">
        <text>adenosine(2030) in 23S rRNA + S-adenosyl-L-methionine = N(6)-methyladenosine(2030) in 23S rRNA + S-adenosyl-L-homocysteine + H(+)</text>
        <dbReference type="Rhea" id="RHEA:43736"/>
        <dbReference type="Rhea" id="RHEA-COMP:10668"/>
        <dbReference type="Rhea" id="RHEA-COMP:10669"/>
        <dbReference type="ChEBI" id="CHEBI:15378"/>
        <dbReference type="ChEBI" id="CHEBI:57856"/>
        <dbReference type="ChEBI" id="CHEBI:59789"/>
        <dbReference type="ChEBI" id="CHEBI:74411"/>
        <dbReference type="ChEBI" id="CHEBI:74449"/>
        <dbReference type="EC" id="2.1.1.266"/>
    </reaction>
</comment>
<feature type="binding site" evidence="1">
    <location>
        <position position="112"/>
    </location>
    <ligand>
        <name>S-adenosyl-L-methionine</name>
        <dbReference type="ChEBI" id="CHEBI:59789"/>
    </ligand>
</feature>
<dbReference type="RefSeq" id="WP_289841470.1">
    <property type="nucleotide sequence ID" value="NZ_CATKSH010000011.1"/>
</dbReference>
<dbReference type="HAMAP" id="MF_00934">
    <property type="entry name" value="23SrRNA_methyltr_J"/>
    <property type="match status" value="1"/>
</dbReference>
<dbReference type="SUPFAM" id="SSF53335">
    <property type="entry name" value="S-adenosyl-L-methionine-dependent methyltransferases"/>
    <property type="match status" value="1"/>
</dbReference>
<sequence>MNYRHAYHAGNFADVMKHTLLLSLLAALGRKDGGFAVLDTHAGCGLYDLSGEEAEKTGEWRDGVGRVLDSDAEVLAPYLATIRRLGAPACYPGSPALIADALRPQDRLMACELHPDDVRPLRRLFRGNAQVAVHHRDAYEAMRALLPPKPQKRGLVLMDAPFEQTDEFSRLASAIVETRERFPTGVIAVWYPIKHRAPVRAFFDTLRDQGQRALLACELNLRPPLDPARLNGSGLLVARPPYRFDEEAASILRALTPLLAPENGEASVEWIAEE</sequence>
<feature type="binding site" evidence="1">
    <location>
        <position position="159"/>
    </location>
    <ligand>
        <name>S-adenosyl-L-methionine</name>
        <dbReference type="ChEBI" id="CHEBI:59789"/>
    </ligand>
</feature>
<evidence type="ECO:0000313" key="3">
    <source>
        <dbReference type="Proteomes" id="UP001176960"/>
    </source>
</evidence>
<dbReference type="GO" id="GO:0005829">
    <property type="term" value="C:cytosol"/>
    <property type="evidence" value="ECO:0007669"/>
    <property type="project" value="TreeGrafter"/>
</dbReference>
<evidence type="ECO:0000256" key="1">
    <source>
        <dbReference type="HAMAP-Rule" id="MF_00934"/>
    </source>
</evidence>
<keyword evidence="3" id="KW-1185">Reference proteome</keyword>
<dbReference type="GO" id="GO:0003723">
    <property type="term" value="F:RNA binding"/>
    <property type="evidence" value="ECO:0007669"/>
    <property type="project" value="UniProtKB-UniRule"/>
</dbReference>
<keyword evidence="1" id="KW-0698">rRNA processing</keyword>
<feature type="binding site" evidence="1">
    <location>
        <begin position="137"/>
        <end position="138"/>
    </location>
    <ligand>
        <name>S-adenosyl-L-methionine</name>
        <dbReference type="ChEBI" id="CHEBI:59789"/>
    </ligand>
</feature>
<dbReference type="GO" id="GO:0036307">
    <property type="term" value="F:23S rRNA (adenine(2030)-N(6))-methyltransferase activity"/>
    <property type="evidence" value="ECO:0007669"/>
    <property type="project" value="UniProtKB-UniRule"/>
</dbReference>
<dbReference type="PANTHER" id="PTHR37426">
    <property type="entry name" value="RIBOSOMAL RNA LARGE SUBUNIT METHYLTRANSFERASE J"/>
    <property type="match status" value="1"/>
</dbReference>
<dbReference type="Gene3D" id="3.40.50.150">
    <property type="entry name" value="Vaccinia Virus protein VP39"/>
    <property type="match status" value="1"/>
</dbReference>
<dbReference type="Pfam" id="PF04378">
    <property type="entry name" value="RsmJ"/>
    <property type="match status" value="1"/>
</dbReference>
<comment type="subunit">
    <text evidence="1">Monomer.</text>
</comment>
<keyword evidence="1" id="KW-0694">RNA-binding</keyword>
<dbReference type="InterPro" id="IPR029063">
    <property type="entry name" value="SAM-dependent_MTases_sf"/>
</dbReference>
<dbReference type="GO" id="GO:0070475">
    <property type="term" value="P:rRNA base methylation"/>
    <property type="evidence" value="ECO:0007669"/>
    <property type="project" value="UniProtKB-UniRule"/>
</dbReference>
<dbReference type="EC" id="2.1.1.266" evidence="1"/>
<feature type="binding site" evidence="1">
    <location>
        <position position="94"/>
    </location>
    <ligand>
        <name>S-adenosyl-L-methionine</name>
        <dbReference type="ChEBI" id="CHEBI:59789"/>
    </ligand>
</feature>